<name>A0ABW0M8N8_9BURK</name>
<accession>A0ABW0M8N8</accession>
<keyword evidence="2" id="KW-1185">Reference proteome</keyword>
<protein>
    <submittedName>
        <fullName evidence="1">Uncharacterized protein</fullName>
    </submittedName>
</protein>
<proteinExistence type="predicted"/>
<evidence type="ECO:0000313" key="2">
    <source>
        <dbReference type="Proteomes" id="UP001596045"/>
    </source>
</evidence>
<dbReference type="Proteomes" id="UP001596045">
    <property type="component" value="Unassembled WGS sequence"/>
</dbReference>
<dbReference type="RefSeq" id="WP_378997032.1">
    <property type="nucleotide sequence ID" value="NZ_JBHSMT010000013.1"/>
</dbReference>
<reference evidence="2" key="1">
    <citation type="journal article" date="2019" name="Int. J. Syst. Evol. Microbiol.">
        <title>The Global Catalogue of Microorganisms (GCM) 10K type strain sequencing project: providing services to taxonomists for standard genome sequencing and annotation.</title>
        <authorList>
            <consortium name="The Broad Institute Genomics Platform"/>
            <consortium name="The Broad Institute Genome Sequencing Center for Infectious Disease"/>
            <person name="Wu L."/>
            <person name="Ma J."/>
        </authorList>
    </citation>
    <scope>NUCLEOTIDE SEQUENCE [LARGE SCALE GENOMIC DNA]</scope>
    <source>
        <strain evidence="2">JCM 17066</strain>
    </source>
</reference>
<comment type="caution">
    <text evidence="1">The sequence shown here is derived from an EMBL/GenBank/DDBJ whole genome shotgun (WGS) entry which is preliminary data.</text>
</comment>
<evidence type="ECO:0000313" key="1">
    <source>
        <dbReference type="EMBL" id="MFC5473995.1"/>
    </source>
</evidence>
<dbReference type="EMBL" id="JBHSMT010000013">
    <property type="protein sequence ID" value="MFC5473995.1"/>
    <property type="molecule type" value="Genomic_DNA"/>
</dbReference>
<gene>
    <name evidence="1" type="ORF">ACFPM8_08485</name>
</gene>
<sequence length="123" mass="14111">MKEDYAECLLWNTKRLGRRRNKGVQMMATFVKVRVTWCSEKMKHLPSSRSYSTVAKFAEDAEHWPDTAWSIVLDFSSSVVAHAESFEATARFLVPDAPWERLRSGCVFELYEGFKKAASVTVL</sequence>
<organism evidence="1 2">
    <name type="scientific">Paraherbaspirillum soli</name>
    <dbReference type="NCBI Taxonomy" id="631222"/>
    <lineage>
        <taxon>Bacteria</taxon>
        <taxon>Pseudomonadati</taxon>
        <taxon>Pseudomonadota</taxon>
        <taxon>Betaproteobacteria</taxon>
        <taxon>Burkholderiales</taxon>
        <taxon>Oxalobacteraceae</taxon>
        <taxon>Paraherbaspirillum</taxon>
    </lineage>
</organism>